<keyword evidence="1" id="KW-0472">Membrane</keyword>
<evidence type="ECO:0000259" key="2">
    <source>
        <dbReference type="Pfam" id="PF02517"/>
    </source>
</evidence>
<organism evidence="3 4">
    <name type="scientific">Leucobacter chromiiresistens</name>
    <dbReference type="NCBI Taxonomy" id="1079994"/>
    <lineage>
        <taxon>Bacteria</taxon>
        <taxon>Bacillati</taxon>
        <taxon>Actinomycetota</taxon>
        <taxon>Actinomycetes</taxon>
        <taxon>Micrococcales</taxon>
        <taxon>Microbacteriaceae</taxon>
        <taxon>Leucobacter</taxon>
    </lineage>
</organism>
<feature type="transmembrane region" description="Helical" evidence="1">
    <location>
        <begin position="45"/>
        <end position="64"/>
    </location>
</feature>
<comment type="caution">
    <text evidence="3">The sequence shown here is derived from an EMBL/GenBank/DDBJ whole genome shotgun (WGS) entry which is preliminary data.</text>
</comment>
<evidence type="ECO:0000313" key="4">
    <source>
        <dbReference type="Proteomes" id="UP000070810"/>
    </source>
</evidence>
<dbReference type="InterPro" id="IPR003675">
    <property type="entry name" value="Rce1/LyrA-like_dom"/>
</dbReference>
<feature type="transmembrane region" description="Helical" evidence="1">
    <location>
        <begin position="207"/>
        <end position="225"/>
    </location>
</feature>
<dbReference type="Pfam" id="PF02517">
    <property type="entry name" value="Rce1-like"/>
    <property type="match status" value="1"/>
</dbReference>
<dbReference type="EMBL" id="LDRK01000006">
    <property type="protein sequence ID" value="KTR87296.1"/>
    <property type="molecule type" value="Genomic_DNA"/>
</dbReference>
<dbReference type="RefSeq" id="WP_058592752.1">
    <property type="nucleotide sequence ID" value="NZ_LDRK01000006.1"/>
</dbReference>
<accession>A0A147ERZ6</accession>
<feature type="transmembrane region" description="Helical" evidence="1">
    <location>
        <begin position="174"/>
        <end position="195"/>
    </location>
</feature>
<feature type="transmembrane region" description="Helical" evidence="1">
    <location>
        <begin position="237"/>
        <end position="256"/>
    </location>
</feature>
<protein>
    <submittedName>
        <fullName evidence="3">Abortive infection protein</fullName>
    </submittedName>
</protein>
<sequence>MRTQNRLGVAVLLACGALGAVSLATVLVALPSGAPVSRDPGAPTVPWWVTLLPAAAGIALTLLIPPRPAPQPAIGTSPARLASSLWALLAIAALFPVLVLALDIGGSPAYLLVKFLLITVAAAAVVAAVKGVRIDRASGTWRWWAPALVIVVWTALSQIAPWNPSASAPDVDPVYFAVAALLTALTAGVGEELFYRRWLQTRLEAALGPWPGIALTALLFALMHVGSHGSGDVLLDLARVVVVQGSFGLLVGIMWWRYRNLTAIIVVHLIVNGWGAVALLLRMLS</sequence>
<dbReference type="AlphaFoldDB" id="A0A147ERZ6"/>
<feature type="transmembrane region" description="Helical" evidence="1">
    <location>
        <begin position="263"/>
        <end position="284"/>
    </location>
</feature>
<evidence type="ECO:0000256" key="1">
    <source>
        <dbReference type="SAM" id="Phobius"/>
    </source>
</evidence>
<keyword evidence="1" id="KW-0812">Transmembrane</keyword>
<reference evidence="3 4" key="1">
    <citation type="journal article" date="2016" name="Front. Microbiol.">
        <title>Genomic Resource of Rice Seed Associated Bacteria.</title>
        <authorList>
            <person name="Midha S."/>
            <person name="Bansal K."/>
            <person name="Sharma S."/>
            <person name="Kumar N."/>
            <person name="Patil P.P."/>
            <person name="Chaudhry V."/>
            <person name="Patil P.B."/>
        </authorList>
    </citation>
    <scope>NUCLEOTIDE SEQUENCE [LARGE SCALE GENOMIC DNA]</scope>
    <source>
        <strain evidence="3 4">NS354</strain>
    </source>
</reference>
<proteinExistence type="predicted"/>
<gene>
    <name evidence="3" type="ORF">NS354_00950</name>
</gene>
<dbReference type="PATRIC" id="fig|1079994.3.peg.2135"/>
<dbReference type="GO" id="GO:0080120">
    <property type="term" value="P:CAAX-box protein maturation"/>
    <property type="evidence" value="ECO:0007669"/>
    <property type="project" value="UniProtKB-ARBA"/>
</dbReference>
<feature type="transmembrane region" description="Helical" evidence="1">
    <location>
        <begin position="141"/>
        <end position="162"/>
    </location>
</feature>
<feature type="transmembrane region" description="Helical" evidence="1">
    <location>
        <begin position="85"/>
        <end position="102"/>
    </location>
</feature>
<name>A0A147ERZ6_9MICO</name>
<dbReference type="OrthoDB" id="3609935at2"/>
<keyword evidence="4" id="KW-1185">Reference proteome</keyword>
<feature type="domain" description="CAAX prenyl protease 2/Lysostaphin resistance protein A-like" evidence="2">
    <location>
        <begin position="176"/>
        <end position="273"/>
    </location>
</feature>
<keyword evidence="1" id="KW-1133">Transmembrane helix</keyword>
<evidence type="ECO:0000313" key="3">
    <source>
        <dbReference type="EMBL" id="KTR87296.1"/>
    </source>
</evidence>
<dbReference type="Proteomes" id="UP000070810">
    <property type="component" value="Unassembled WGS sequence"/>
</dbReference>
<feature type="transmembrane region" description="Helical" evidence="1">
    <location>
        <begin position="108"/>
        <end position="129"/>
    </location>
</feature>
<dbReference type="GO" id="GO:0004175">
    <property type="term" value="F:endopeptidase activity"/>
    <property type="evidence" value="ECO:0007669"/>
    <property type="project" value="UniProtKB-ARBA"/>
</dbReference>